<evidence type="ECO:0000259" key="1">
    <source>
        <dbReference type="Pfam" id="PF24463"/>
    </source>
</evidence>
<protein>
    <recommendedName>
        <fullName evidence="1">DUF7577 domain-containing protein</fullName>
    </recommendedName>
</protein>
<proteinExistence type="predicted"/>
<feature type="domain" description="DUF7577" evidence="1">
    <location>
        <begin position="59"/>
        <end position="80"/>
    </location>
</feature>
<dbReference type="Pfam" id="PF24463">
    <property type="entry name" value="DUF7577"/>
    <property type="match status" value="1"/>
</dbReference>
<keyword evidence="3" id="KW-1185">Reference proteome</keyword>
<dbReference type="OrthoDB" id="330661at2157"/>
<evidence type="ECO:0000313" key="2">
    <source>
        <dbReference type="EMBL" id="SEN39441.1"/>
    </source>
</evidence>
<evidence type="ECO:0000313" key="3">
    <source>
        <dbReference type="Proteomes" id="UP000198775"/>
    </source>
</evidence>
<dbReference type="EMBL" id="FOCX01000003">
    <property type="protein sequence ID" value="SEN39441.1"/>
    <property type="molecule type" value="Genomic_DNA"/>
</dbReference>
<name>A0A1H8G5P5_9EURY</name>
<dbReference type="InterPro" id="IPR055999">
    <property type="entry name" value="DUF7577"/>
</dbReference>
<reference evidence="3" key="1">
    <citation type="submission" date="2016-10" db="EMBL/GenBank/DDBJ databases">
        <authorList>
            <person name="Varghese N."/>
            <person name="Submissions S."/>
        </authorList>
    </citation>
    <scope>NUCLEOTIDE SEQUENCE [LARGE SCALE GENOMIC DNA]</scope>
    <source>
        <strain evidence="3">IBRC-M 10043</strain>
    </source>
</reference>
<organism evidence="2 3">
    <name type="scientific">Halorientalis persicus</name>
    <dbReference type="NCBI Taxonomy" id="1367881"/>
    <lineage>
        <taxon>Archaea</taxon>
        <taxon>Methanobacteriati</taxon>
        <taxon>Methanobacteriota</taxon>
        <taxon>Stenosarchaea group</taxon>
        <taxon>Halobacteria</taxon>
        <taxon>Halobacteriales</taxon>
        <taxon>Haloarculaceae</taxon>
        <taxon>Halorientalis</taxon>
    </lineage>
</organism>
<dbReference type="Proteomes" id="UP000198775">
    <property type="component" value="Unassembled WGS sequence"/>
</dbReference>
<sequence length="84" mass="9222">MSAFVWVAVATLALAPYYLYRGWKHGDPLLSETSAYGIARAESRAGSHLDLDFGGTDDEVQCLNCGTENRPAFSFCRQCETPLC</sequence>
<gene>
    <name evidence="2" type="ORF">SAMN05216388_10037</name>
</gene>
<dbReference type="RefSeq" id="WP_092657824.1">
    <property type="nucleotide sequence ID" value="NZ_FOCX01000003.1"/>
</dbReference>
<accession>A0A1H8G5P5</accession>
<dbReference type="AlphaFoldDB" id="A0A1H8G5P5"/>